<evidence type="ECO:0000313" key="3">
    <source>
        <dbReference type="EMBL" id="SER38449.1"/>
    </source>
</evidence>
<dbReference type="PANTHER" id="PTHR46268:SF6">
    <property type="entry name" value="UNIVERSAL STRESS PROTEIN UP12"/>
    <property type="match status" value="1"/>
</dbReference>
<evidence type="ECO:0000259" key="2">
    <source>
        <dbReference type="Pfam" id="PF00582"/>
    </source>
</evidence>
<proteinExistence type="inferred from homology"/>
<sequence length="145" mass="15275">MYQIVVPIDEDETRATNAADFVTGLGDEAGLDADLDDIAVSIVNVFKEFQAIDDGGNVQSEDLYDEDEIPDSVAAARDRLAAAGVAVDVERRHGDPGEEIVEHAGSIGADTIVIPGRKRSPVGKAVFGSVTQDVILNATQPVTIV</sequence>
<feature type="domain" description="UspA" evidence="2">
    <location>
        <begin position="3"/>
        <end position="145"/>
    </location>
</feature>
<dbReference type="PANTHER" id="PTHR46268">
    <property type="entry name" value="STRESS RESPONSE PROTEIN NHAX"/>
    <property type="match status" value="1"/>
</dbReference>
<accession>A0A1H9NS32</accession>
<dbReference type="InterPro" id="IPR006015">
    <property type="entry name" value="Universal_stress_UspA"/>
</dbReference>
<dbReference type="STRING" id="1186196.SAMN04489841_3704"/>
<dbReference type="InterPro" id="IPR006016">
    <property type="entry name" value="UspA"/>
</dbReference>
<organism evidence="3 4">
    <name type="scientific">Natrinema salaciae</name>
    <dbReference type="NCBI Taxonomy" id="1186196"/>
    <lineage>
        <taxon>Archaea</taxon>
        <taxon>Methanobacteriati</taxon>
        <taxon>Methanobacteriota</taxon>
        <taxon>Stenosarchaea group</taxon>
        <taxon>Halobacteria</taxon>
        <taxon>Halobacteriales</taxon>
        <taxon>Natrialbaceae</taxon>
        <taxon>Natrinema</taxon>
    </lineage>
</organism>
<name>A0A1H9NS32_9EURY</name>
<comment type="similarity">
    <text evidence="1">Belongs to the universal stress protein A family.</text>
</comment>
<dbReference type="RefSeq" id="WP_090620325.1">
    <property type="nucleotide sequence ID" value="NZ_FOFD01000005.1"/>
</dbReference>
<dbReference type="AlphaFoldDB" id="A0A1H9NS32"/>
<protein>
    <submittedName>
        <fullName evidence="3">Nucleotide-binding universal stress protein, UspA family</fullName>
    </submittedName>
</protein>
<dbReference type="EMBL" id="FOFD01000005">
    <property type="protein sequence ID" value="SER38449.1"/>
    <property type="molecule type" value="Genomic_DNA"/>
</dbReference>
<dbReference type="InterPro" id="IPR014729">
    <property type="entry name" value="Rossmann-like_a/b/a_fold"/>
</dbReference>
<dbReference type="Proteomes" id="UP000199114">
    <property type="component" value="Unassembled WGS sequence"/>
</dbReference>
<gene>
    <name evidence="3" type="ORF">SAMN04489841_3704</name>
</gene>
<evidence type="ECO:0000256" key="1">
    <source>
        <dbReference type="ARBA" id="ARBA00008791"/>
    </source>
</evidence>
<dbReference type="Pfam" id="PF00582">
    <property type="entry name" value="Usp"/>
    <property type="match status" value="1"/>
</dbReference>
<dbReference type="PRINTS" id="PR01438">
    <property type="entry name" value="UNVRSLSTRESS"/>
</dbReference>
<keyword evidence="4" id="KW-1185">Reference proteome</keyword>
<dbReference type="SUPFAM" id="SSF52402">
    <property type="entry name" value="Adenine nucleotide alpha hydrolases-like"/>
    <property type="match status" value="1"/>
</dbReference>
<dbReference type="CDD" id="cd00293">
    <property type="entry name" value="USP-like"/>
    <property type="match status" value="1"/>
</dbReference>
<dbReference type="Gene3D" id="3.40.50.620">
    <property type="entry name" value="HUPs"/>
    <property type="match status" value="1"/>
</dbReference>
<evidence type="ECO:0000313" key="4">
    <source>
        <dbReference type="Proteomes" id="UP000199114"/>
    </source>
</evidence>
<dbReference type="OrthoDB" id="281037at2157"/>
<reference evidence="4" key="1">
    <citation type="submission" date="2016-10" db="EMBL/GenBank/DDBJ databases">
        <authorList>
            <person name="Varghese N."/>
            <person name="Submissions S."/>
        </authorList>
    </citation>
    <scope>NUCLEOTIDE SEQUENCE [LARGE SCALE GENOMIC DNA]</scope>
    <source>
        <strain evidence="4">DSM 25055</strain>
    </source>
</reference>